<keyword evidence="2" id="KW-1185">Reference proteome</keyword>
<dbReference type="Proteomes" id="UP001214250">
    <property type="component" value="Chromosome 1"/>
</dbReference>
<evidence type="ECO:0000313" key="2">
    <source>
        <dbReference type="Proteomes" id="UP001214250"/>
    </source>
</evidence>
<accession>A0ABY7VW38</accession>
<dbReference type="EMBL" id="CP117811">
    <property type="protein sequence ID" value="WDE96283.1"/>
    <property type="molecule type" value="Genomic_DNA"/>
</dbReference>
<dbReference type="SUPFAM" id="SSF89807">
    <property type="entry name" value="Dodecin-like"/>
    <property type="match status" value="1"/>
</dbReference>
<dbReference type="InterPro" id="IPR009923">
    <property type="entry name" value="Dodecin"/>
</dbReference>
<sequence length="69" mass="7888">MSDHTYKKVEIVGTSPSSIEDAVNTAIKKASESIHNMRWFEVKEVRGNIDKDHVDHWQVTMLVGFTLDD</sequence>
<proteinExistence type="predicted"/>
<gene>
    <name evidence="1" type="ORF">PQO03_11245</name>
</gene>
<organism evidence="1 2">
    <name type="scientific">Lentisphaera profundi</name>
    <dbReference type="NCBI Taxonomy" id="1658616"/>
    <lineage>
        <taxon>Bacteria</taxon>
        <taxon>Pseudomonadati</taxon>
        <taxon>Lentisphaerota</taxon>
        <taxon>Lentisphaeria</taxon>
        <taxon>Lentisphaerales</taxon>
        <taxon>Lentisphaeraceae</taxon>
        <taxon>Lentisphaera</taxon>
    </lineage>
</organism>
<dbReference type="Gene3D" id="3.30.1660.10">
    <property type="entry name" value="Flavin-binding protein dodecin"/>
    <property type="match status" value="1"/>
</dbReference>
<evidence type="ECO:0000313" key="1">
    <source>
        <dbReference type="EMBL" id="WDE96283.1"/>
    </source>
</evidence>
<dbReference type="InterPro" id="IPR050049">
    <property type="entry name" value="Dodecin_bact"/>
</dbReference>
<dbReference type="PANTHER" id="PTHR39324:SF1">
    <property type="entry name" value="CALCIUM DODECIN"/>
    <property type="match status" value="1"/>
</dbReference>
<dbReference type="RefSeq" id="WP_274150357.1">
    <property type="nucleotide sequence ID" value="NZ_CP117811.1"/>
</dbReference>
<dbReference type="NCBIfam" id="NF043052">
    <property type="entry name" value="DodecBact"/>
    <property type="match status" value="1"/>
</dbReference>
<dbReference type="Pfam" id="PF07311">
    <property type="entry name" value="Dodecin"/>
    <property type="match status" value="1"/>
</dbReference>
<dbReference type="PANTHER" id="PTHR39324">
    <property type="entry name" value="CALCIUM DODECIN"/>
    <property type="match status" value="1"/>
</dbReference>
<dbReference type="InterPro" id="IPR025543">
    <property type="entry name" value="Dodecin-like"/>
</dbReference>
<protein>
    <submittedName>
        <fullName evidence="1">Dodecin family protein</fullName>
    </submittedName>
</protein>
<name>A0ABY7VW38_9BACT</name>
<reference evidence="1 2" key="1">
    <citation type="submission" date="2023-02" db="EMBL/GenBank/DDBJ databases">
        <title>Genome sequence of Lentisphaera profundi SAORIC-696.</title>
        <authorList>
            <person name="Kim e."/>
            <person name="Cho J.-C."/>
            <person name="Choi A."/>
            <person name="Kang I."/>
        </authorList>
    </citation>
    <scope>NUCLEOTIDE SEQUENCE [LARGE SCALE GENOMIC DNA]</scope>
    <source>
        <strain evidence="1 2">SAORIC-696</strain>
    </source>
</reference>
<dbReference type="InterPro" id="IPR036694">
    <property type="entry name" value="Dodecin-like_sf"/>
</dbReference>